<evidence type="ECO:0000313" key="2">
    <source>
        <dbReference type="EMBL" id="AKJ30218.1"/>
    </source>
</evidence>
<feature type="chain" id="PRO_5002551853" evidence="1">
    <location>
        <begin position="22"/>
        <end position="403"/>
    </location>
</feature>
<dbReference type="OrthoDB" id="9151868at2"/>
<evidence type="ECO:0000313" key="3">
    <source>
        <dbReference type="Proteomes" id="UP000035352"/>
    </source>
</evidence>
<dbReference type="STRING" id="413882.AAW51_3527"/>
<organism evidence="2 3">
    <name type="scientific">Caldimonas brevitalea</name>
    <dbReference type="NCBI Taxonomy" id="413882"/>
    <lineage>
        <taxon>Bacteria</taxon>
        <taxon>Pseudomonadati</taxon>
        <taxon>Pseudomonadota</taxon>
        <taxon>Betaproteobacteria</taxon>
        <taxon>Burkholderiales</taxon>
        <taxon>Sphaerotilaceae</taxon>
        <taxon>Caldimonas</taxon>
    </lineage>
</organism>
<dbReference type="EMBL" id="CP011371">
    <property type="protein sequence ID" value="AKJ30218.1"/>
    <property type="molecule type" value="Genomic_DNA"/>
</dbReference>
<accession>A0A0G3BQF4</accession>
<dbReference type="KEGG" id="pbh:AAW51_3527"/>
<feature type="signal peptide" evidence="1">
    <location>
        <begin position="1"/>
        <end position="21"/>
    </location>
</feature>
<keyword evidence="3" id="KW-1185">Reference proteome</keyword>
<name>A0A0G3BQF4_9BURK</name>
<reference evidence="2 3" key="1">
    <citation type="submission" date="2015-05" db="EMBL/GenBank/DDBJ databases">
        <authorList>
            <person name="Tang B."/>
            <person name="Yu Y."/>
        </authorList>
    </citation>
    <scope>NUCLEOTIDE SEQUENCE [LARGE SCALE GENOMIC DNA]</scope>
    <source>
        <strain evidence="2 3">DSM 7029</strain>
    </source>
</reference>
<protein>
    <submittedName>
        <fullName evidence="2">Uncharacterized protein</fullName>
    </submittedName>
</protein>
<dbReference type="Proteomes" id="UP000035352">
    <property type="component" value="Chromosome"/>
</dbReference>
<keyword evidence="1" id="KW-0732">Signal</keyword>
<dbReference type="RefSeq" id="WP_047195639.1">
    <property type="nucleotide sequence ID" value="NZ_CP011371.1"/>
</dbReference>
<dbReference type="AlphaFoldDB" id="A0A0G3BQF4"/>
<proteinExistence type="predicted"/>
<evidence type="ECO:0000256" key="1">
    <source>
        <dbReference type="SAM" id="SignalP"/>
    </source>
</evidence>
<gene>
    <name evidence="2" type="ORF">AAW51_3527</name>
</gene>
<sequence>MTLKKIVTLLTTAAFSWNASAGTDVLVHVANLSPYAVEVSFPAGNSDCWYDTVSDQRINEYLQYYSSSTVPSSYQAYLTQYQTAWGLPDLSAVPMHDMNNTSYTLAPAVPGSKVATVLFSGETKAALLEGCKDATSSRGFDVTLRDASGTVLSRRHYVLSDPPDSAWTLSRMSQTDAGVVEDHISLGSGGKTSATTVIKDVVNVAGVLATVFTLGAAGVEFFAARNAIVLSEGAGTMSPALATDMYNLVSTQYTSFTQRAAAWIFRSNMSYATALESGGVQVAYDATTAGWTPGWRLVYSIVSDGIIGVVDAKTDGTAGDDTAAAPSLDGLSTESFASAIAAAADFAHPQLAAMGQSDDDPSVCVYATDTVWNTECRAVGLMLAVQNDGSIVFMPMPSVGSGS</sequence>